<evidence type="ECO:0000256" key="3">
    <source>
        <dbReference type="ARBA" id="ARBA00004239"/>
    </source>
</evidence>
<dbReference type="PANTHER" id="PTHR14218:SF39">
    <property type="entry name" value="PEPTIDASE S53 DOMAIN-CONTAINING PROTEIN"/>
    <property type="match status" value="1"/>
</dbReference>
<accession>A0A0N1HYS5</accession>
<dbReference type="STRING" id="1664694.A0A0N1HYS5"/>
<dbReference type="OrthoDB" id="409122at2759"/>
<dbReference type="Pfam" id="PF09286">
    <property type="entry name" value="Pro-kuma_activ"/>
    <property type="match status" value="1"/>
</dbReference>
<organism evidence="18 19">
    <name type="scientific">Cyphellophora attinorum</name>
    <dbReference type="NCBI Taxonomy" id="1664694"/>
    <lineage>
        <taxon>Eukaryota</taxon>
        <taxon>Fungi</taxon>
        <taxon>Dikarya</taxon>
        <taxon>Ascomycota</taxon>
        <taxon>Pezizomycotina</taxon>
        <taxon>Eurotiomycetes</taxon>
        <taxon>Chaetothyriomycetidae</taxon>
        <taxon>Chaetothyriales</taxon>
        <taxon>Cyphellophoraceae</taxon>
        <taxon>Cyphellophora</taxon>
    </lineage>
</organism>
<reference evidence="18 19" key="1">
    <citation type="submission" date="2015-06" db="EMBL/GenBank/DDBJ databases">
        <title>Draft genome of the ant-associated black yeast Phialophora attae CBS 131958.</title>
        <authorList>
            <person name="Moreno L.F."/>
            <person name="Stielow B.J."/>
            <person name="de Hoog S."/>
            <person name="Vicente V.A."/>
            <person name="Weiss V.A."/>
            <person name="de Vries M."/>
            <person name="Cruz L.M."/>
            <person name="Souza E.M."/>
        </authorList>
    </citation>
    <scope>NUCLEOTIDE SEQUENCE [LARGE SCALE GENOMIC DNA]</scope>
    <source>
        <strain evidence="18 19">CBS 131958</strain>
    </source>
</reference>
<evidence type="ECO:0000256" key="7">
    <source>
        <dbReference type="ARBA" id="ARBA00022723"/>
    </source>
</evidence>
<feature type="binding site" evidence="15">
    <location>
        <position position="568"/>
    </location>
    <ligand>
        <name>Ca(2+)</name>
        <dbReference type="ChEBI" id="CHEBI:29108"/>
    </ligand>
</feature>
<evidence type="ECO:0000256" key="4">
    <source>
        <dbReference type="ARBA" id="ARBA00012462"/>
    </source>
</evidence>
<dbReference type="EC" id="3.4.14.10" evidence="4"/>
<feature type="binding site" evidence="15">
    <location>
        <position position="590"/>
    </location>
    <ligand>
        <name>Ca(2+)</name>
        <dbReference type="ChEBI" id="CHEBI:29108"/>
    </ligand>
</feature>
<evidence type="ECO:0000256" key="15">
    <source>
        <dbReference type="PROSITE-ProRule" id="PRU01032"/>
    </source>
</evidence>
<keyword evidence="6 15" id="KW-0645">Protease</keyword>
<proteinExistence type="predicted"/>
<sequence length="620" mass="66873">MKGVIAASTLPLLAAALTRRAGYSIKSEHPVPAQWQKLDRAPADHRLDMRIGLKQANFDELERQLYDVSSPSSSNYGQHLSTDGIHSLVAPAEDTLKDVLAWLGDHGVEELDFTPARDWIKVSLPVSKVEDLLNTEYHHYVHEDGMSTVRTAEWSLPHHLHKSISTIQPTNSFFGLGLKKHAPIEKRESHVVGGDVVLDASSISLATGDTIEAVCNVSLVTPTCVRTLYNTINYTVQSADKNIMAFTNYLGEVDDRKDAELMLARFRPDAVSEAYSFKKISIDGGTVNDRLNSTNLAAPVGLEGNLDTQAMISIGYPTPMISYSTGGSPPFKPDLFTTEDTNEPYLVWLDYILSQPDPLPSVISTSYGDDEQTVPEDYAKAVCAGFAQLGARGVTLFFSSGDNGIGANGYCYSNDGSNSSTFLPAFPAGCPYVTTVGGTYQFEPEVAVFRNRSGAIYTAGGGFSNYFPAPKYQGSVVSDYIDSVVKPLDYEGLYNPAGRGYPDIAGQSLYYSVYWNETLRPISGTSMSSPLVAAIFALVNDALIAAGKPVLGFLNPWIYEKGYTALNDILSGAALGCDTEKGLPAAEGWDAVTGYGTPDFLKILDVLGVGDGSGWKDAKA</sequence>
<evidence type="ECO:0000256" key="5">
    <source>
        <dbReference type="ARBA" id="ARBA00022525"/>
    </source>
</evidence>
<dbReference type="RefSeq" id="XP_018006048.1">
    <property type="nucleotide sequence ID" value="XM_018148088.1"/>
</dbReference>
<feature type="active site" description="Charge relay system" evidence="15">
    <location>
        <position position="526"/>
    </location>
</feature>
<evidence type="ECO:0000259" key="17">
    <source>
        <dbReference type="PROSITE" id="PS51695"/>
    </source>
</evidence>
<keyword evidence="8 16" id="KW-0732">Signal</keyword>
<keyword evidence="19" id="KW-1185">Reference proteome</keyword>
<name>A0A0N1HYS5_9EURO</name>
<dbReference type="CDD" id="cd11377">
    <property type="entry name" value="Pro-peptidase_S53"/>
    <property type="match status" value="1"/>
</dbReference>
<comment type="cofactor">
    <cofactor evidence="15">
        <name>Ca(2+)</name>
        <dbReference type="ChEBI" id="CHEBI:29108"/>
    </cofactor>
    <text evidence="15">Binds 1 Ca(2+) ion per subunit.</text>
</comment>
<comment type="subcellular location">
    <subcellularLocation>
        <location evidence="3">Secreted</location>
        <location evidence="3">Extracellular space</location>
    </subcellularLocation>
</comment>
<keyword evidence="7 15" id="KW-0479">Metal-binding</keyword>
<dbReference type="FunFam" id="3.40.50.200:FF:000015">
    <property type="entry name" value="Tripeptidyl peptidase A"/>
    <property type="match status" value="1"/>
</dbReference>
<dbReference type="SMART" id="SM00944">
    <property type="entry name" value="Pro-kuma_activ"/>
    <property type="match status" value="1"/>
</dbReference>
<evidence type="ECO:0000256" key="8">
    <source>
        <dbReference type="ARBA" id="ARBA00022729"/>
    </source>
</evidence>
<comment type="catalytic activity">
    <reaction evidence="1">
        <text>Release of an N-terminal tripeptide from a polypeptide.</text>
        <dbReference type="EC" id="3.4.14.10"/>
    </reaction>
</comment>
<dbReference type="Proteomes" id="UP000038010">
    <property type="component" value="Unassembled WGS sequence"/>
</dbReference>
<dbReference type="VEuPathDB" id="FungiDB:AB675_769"/>
<dbReference type="GO" id="GO:0005576">
    <property type="term" value="C:extracellular region"/>
    <property type="evidence" value="ECO:0007669"/>
    <property type="project" value="UniProtKB-SubCell"/>
</dbReference>
<dbReference type="EMBL" id="LFJN01000001">
    <property type="protein sequence ID" value="KPI46085.1"/>
    <property type="molecule type" value="Genomic_DNA"/>
</dbReference>
<evidence type="ECO:0000256" key="1">
    <source>
        <dbReference type="ARBA" id="ARBA00001910"/>
    </source>
</evidence>
<evidence type="ECO:0000256" key="9">
    <source>
        <dbReference type="ARBA" id="ARBA00022801"/>
    </source>
</evidence>
<dbReference type="GO" id="GO:0008240">
    <property type="term" value="F:tripeptidyl-peptidase activity"/>
    <property type="evidence" value="ECO:0007669"/>
    <property type="project" value="UniProtKB-EC"/>
</dbReference>
<feature type="active site" description="Charge relay system" evidence="15">
    <location>
        <position position="303"/>
    </location>
</feature>
<evidence type="ECO:0000256" key="14">
    <source>
        <dbReference type="ARBA" id="ARBA00023180"/>
    </source>
</evidence>
<keyword evidence="11 15" id="KW-0106">Calcium</keyword>
<feature type="chain" id="PRO_5013017563" description="tripeptidyl-peptidase II" evidence="16">
    <location>
        <begin position="16"/>
        <end position="620"/>
    </location>
</feature>
<dbReference type="GO" id="GO:0004252">
    <property type="term" value="F:serine-type endopeptidase activity"/>
    <property type="evidence" value="ECO:0007669"/>
    <property type="project" value="UniProtKB-UniRule"/>
</dbReference>
<dbReference type="Pfam" id="PF00082">
    <property type="entry name" value="Peptidase_S8"/>
    <property type="match status" value="1"/>
</dbReference>
<comment type="function">
    <text evidence="2">Secreted tripeptidyl-peptidase which degrades proteins at acidic pHs and is involved in virulence.</text>
</comment>
<keyword evidence="5" id="KW-0964">Secreted</keyword>
<dbReference type="PROSITE" id="PS51695">
    <property type="entry name" value="SEDOLISIN"/>
    <property type="match status" value="1"/>
</dbReference>
<keyword evidence="14" id="KW-0325">Glycoprotein</keyword>
<feature type="signal peptide" evidence="16">
    <location>
        <begin position="1"/>
        <end position="15"/>
    </location>
</feature>
<evidence type="ECO:0000256" key="2">
    <source>
        <dbReference type="ARBA" id="ARBA00002451"/>
    </source>
</evidence>
<dbReference type="InterPro" id="IPR023828">
    <property type="entry name" value="Peptidase_S8_Ser-AS"/>
</dbReference>
<dbReference type="InterPro" id="IPR050819">
    <property type="entry name" value="Tripeptidyl-peptidase_I"/>
</dbReference>
<dbReference type="InterPro" id="IPR036852">
    <property type="entry name" value="Peptidase_S8/S53_dom_sf"/>
</dbReference>
<dbReference type="SUPFAM" id="SSF54897">
    <property type="entry name" value="Protease propeptides/inhibitors"/>
    <property type="match status" value="1"/>
</dbReference>
<evidence type="ECO:0000256" key="12">
    <source>
        <dbReference type="ARBA" id="ARBA00023026"/>
    </source>
</evidence>
<feature type="active site" description="Charge relay system" evidence="15">
    <location>
        <position position="307"/>
    </location>
</feature>
<dbReference type="GeneID" id="28739957"/>
<evidence type="ECO:0000313" key="18">
    <source>
        <dbReference type="EMBL" id="KPI46085.1"/>
    </source>
</evidence>
<dbReference type="InterPro" id="IPR030400">
    <property type="entry name" value="Sedolisin_dom"/>
</dbReference>
<evidence type="ECO:0000256" key="16">
    <source>
        <dbReference type="SAM" id="SignalP"/>
    </source>
</evidence>
<comment type="caution">
    <text evidence="18">The sequence shown here is derived from an EMBL/GenBank/DDBJ whole genome shotgun (WGS) entry which is preliminary data.</text>
</comment>
<evidence type="ECO:0000256" key="6">
    <source>
        <dbReference type="ARBA" id="ARBA00022670"/>
    </source>
</evidence>
<dbReference type="AlphaFoldDB" id="A0A0N1HYS5"/>
<dbReference type="InterPro" id="IPR000209">
    <property type="entry name" value="Peptidase_S8/S53_dom"/>
</dbReference>
<dbReference type="PROSITE" id="PS00138">
    <property type="entry name" value="SUBTILASE_SER"/>
    <property type="match status" value="1"/>
</dbReference>
<dbReference type="InterPro" id="IPR015366">
    <property type="entry name" value="S53_propep"/>
</dbReference>
<feature type="domain" description="Peptidase S53" evidence="17">
    <location>
        <begin position="219"/>
        <end position="610"/>
    </location>
</feature>
<dbReference type="GO" id="GO:0006508">
    <property type="term" value="P:proteolysis"/>
    <property type="evidence" value="ECO:0007669"/>
    <property type="project" value="UniProtKB-KW"/>
</dbReference>
<dbReference type="CDD" id="cd04056">
    <property type="entry name" value="Peptidases_S53"/>
    <property type="match status" value="1"/>
</dbReference>
<evidence type="ECO:0000256" key="10">
    <source>
        <dbReference type="ARBA" id="ARBA00022825"/>
    </source>
</evidence>
<evidence type="ECO:0000256" key="11">
    <source>
        <dbReference type="ARBA" id="ARBA00022837"/>
    </source>
</evidence>
<keyword evidence="12" id="KW-0843">Virulence</keyword>
<dbReference type="SUPFAM" id="SSF52743">
    <property type="entry name" value="Subtilisin-like"/>
    <property type="match status" value="1"/>
</dbReference>
<evidence type="ECO:0000256" key="13">
    <source>
        <dbReference type="ARBA" id="ARBA00023145"/>
    </source>
</evidence>
<dbReference type="PANTHER" id="PTHR14218">
    <property type="entry name" value="PROTEASE S8 TRIPEPTIDYL PEPTIDASE I CLN2"/>
    <property type="match status" value="1"/>
</dbReference>
<evidence type="ECO:0000313" key="19">
    <source>
        <dbReference type="Proteomes" id="UP000038010"/>
    </source>
</evidence>
<gene>
    <name evidence="18" type="ORF">AB675_769</name>
</gene>
<dbReference type="GO" id="GO:0046872">
    <property type="term" value="F:metal ion binding"/>
    <property type="evidence" value="ECO:0007669"/>
    <property type="project" value="UniProtKB-UniRule"/>
</dbReference>
<keyword evidence="13" id="KW-0865">Zymogen</keyword>
<feature type="binding site" evidence="15">
    <location>
        <position position="569"/>
    </location>
    <ligand>
        <name>Ca(2+)</name>
        <dbReference type="ChEBI" id="CHEBI:29108"/>
    </ligand>
</feature>
<keyword evidence="9 15" id="KW-0378">Hydrolase</keyword>
<keyword evidence="10 15" id="KW-0720">Serine protease</keyword>
<dbReference type="Gene3D" id="3.40.50.200">
    <property type="entry name" value="Peptidase S8/S53 domain"/>
    <property type="match status" value="1"/>
</dbReference>
<feature type="binding site" evidence="15">
    <location>
        <position position="588"/>
    </location>
    <ligand>
        <name>Ca(2+)</name>
        <dbReference type="ChEBI" id="CHEBI:29108"/>
    </ligand>
</feature>
<protein>
    <recommendedName>
        <fullName evidence="4">tripeptidyl-peptidase II</fullName>
        <ecNumber evidence="4">3.4.14.10</ecNumber>
    </recommendedName>
</protein>